<reference evidence="1 2" key="1">
    <citation type="journal article" date="2024" name="J Genomics">
        <title>Draft genome sequencing and assembly of Favolaschia claudopus CIRM-BRFM 2984 isolated from oak limbs.</title>
        <authorList>
            <person name="Navarro D."/>
            <person name="Drula E."/>
            <person name="Chaduli D."/>
            <person name="Cazenave R."/>
            <person name="Ahrendt S."/>
            <person name="Wang J."/>
            <person name="Lipzen A."/>
            <person name="Daum C."/>
            <person name="Barry K."/>
            <person name="Grigoriev I.V."/>
            <person name="Favel A."/>
            <person name="Rosso M.N."/>
            <person name="Martin F."/>
        </authorList>
    </citation>
    <scope>NUCLEOTIDE SEQUENCE [LARGE SCALE GENOMIC DNA]</scope>
    <source>
        <strain evidence="1 2">CIRM-BRFM 2984</strain>
    </source>
</reference>
<proteinExistence type="predicted"/>
<dbReference type="AlphaFoldDB" id="A0AAW0B9K9"/>
<evidence type="ECO:0000313" key="1">
    <source>
        <dbReference type="EMBL" id="KAK7023007.1"/>
    </source>
</evidence>
<organism evidence="1 2">
    <name type="scientific">Favolaschia claudopus</name>
    <dbReference type="NCBI Taxonomy" id="2862362"/>
    <lineage>
        <taxon>Eukaryota</taxon>
        <taxon>Fungi</taxon>
        <taxon>Dikarya</taxon>
        <taxon>Basidiomycota</taxon>
        <taxon>Agaricomycotina</taxon>
        <taxon>Agaricomycetes</taxon>
        <taxon>Agaricomycetidae</taxon>
        <taxon>Agaricales</taxon>
        <taxon>Marasmiineae</taxon>
        <taxon>Mycenaceae</taxon>
        <taxon>Favolaschia</taxon>
    </lineage>
</organism>
<evidence type="ECO:0000313" key="2">
    <source>
        <dbReference type="Proteomes" id="UP001362999"/>
    </source>
</evidence>
<keyword evidence="2" id="KW-1185">Reference proteome</keyword>
<gene>
    <name evidence="1" type="ORF">R3P38DRAFT_1094357</name>
</gene>
<dbReference type="Proteomes" id="UP001362999">
    <property type="component" value="Unassembled WGS sequence"/>
</dbReference>
<name>A0AAW0B9K9_9AGAR</name>
<comment type="caution">
    <text evidence="1">The sequence shown here is derived from an EMBL/GenBank/DDBJ whole genome shotgun (WGS) entry which is preliminary data.</text>
</comment>
<dbReference type="EMBL" id="JAWWNJ010000036">
    <property type="protein sequence ID" value="KAK7023007.1"/>
    <property type="molecule type" value="Genomic_DNA"/>
</dbReference>
<protein>
    <submittedName>
        <fullName evidence="1">Uncharacterized protein</fullName>
    </submittedName>
</protein>
<sequence length="208" mass="23401">MGFQKRHQTTASTLVYAQSVLDRHNRRRALGSIRNPLSSRLSTCTQSMALRKPTAWIDSAEDGGRASGGGRSTTIRMRFKARDSGMTWAAWAVLERVLNFPCGGVDIRPAGYGLNSAARSSRKHTSFYPCEELSRRRELLLVIAGQGQHGHQIKANLQVDGSTFHVCSEGHHPDQRPSRFRILFICHSFLKITARHYDCDLHPRFLLD</sequence>
<accession>A0AAW0B9K9</accession>